<proteinExistence type="predicted"/>
<keyword evidence="1" id="KW-0378">Hydrolase</keyword>
<sequence length="205" mass="22853">MIEHIRRADHWIFDLDGTLTQPVHDFEHIRAELGLPSGCDILATIASRPVAEQAVLNQQLDQWEYFYADMVKPAEGVNELLAWLVERGCRLGILTRNKREVALRCLEVIGAGAFFQPSSVLGRDEALAKPDPQGIHLLLDQWRACADQAVMVGDFRFDLEVGRAAGVATIHVDQRAGRGWPALTDLKVDTLVELHQRLITVQASV</sequence>
<reference evidence="1 2" key="1">
    <citation type="submission" date="2018-11" db="EMBL/GenBank/DDBJ databases">
        <title>The draft genome sequence of Amphritea opalescens ANRC-JH13T.</title>
        <authorList>
            <person name="Fang Z."/>
            <person name="Zhang Y."/>
            <person name="Han X."/>
        </authorList>
    </citation>
    <scope>NUCLEOTIDE SEQUENCE [LARGE SCALE GENOMIC DNA]</scope>
    <source>
        <strain evidence="1 2">ANRC-JH13</strain>
    </source>
</reference>
<dbReference type="InterPro" id="IPR041492">
    <property type="entry name" value="HAD_2"/>
</dbReference>
<keyword evidence="2" id="KW-1185">Reference proteome</keyword>
<gene>
    <name evidence="1" type="ORF">EH243_16760</name>
</gene>
<dbReference type="Proteomes" id="UP000283087">
    <property type="component" value="Unassembled WGS sequence"/>
</dbReference>
<accession>A0A430KMA9</accession>
<dbReference type="GO" id="GO:0016787">
    <property type="term" value="F:hydrolase activity"/>
    <property type="evidence" value="ECO:0007669"/>
    <property type="project" value="UniProtKB-KW"/>
</dbReference>
<name>A0A430KMA9_9GAMM</name>
<organism evidence="1 2">
    <name type="scientific">Amphritea opalescens</name>
    <dbReference type="NCBI Taxonomy" id="2490544"/>
    <lineage>
        <taxon>Bacteria</taxon>
        <taxon>Pseudomonadati</taxon>
        <taxon>Pseudomonadota</taxon>
        <taxon>Gammaproteobacteria</taxon>
        <taxon>Oceanospirillales</taxon>
        <taxon>Oceanospirillaceae</taxon>
        <taxon>Amphritea</taxon>
    </lineage>
</organism>
<dbReference type="InterPro" id="IPR036412">
    <property type="entry name" value="HAD-like_sf"/>
</dbReference>
<dbReference type="SFLD" id="SFLDS00003">
    <property type="entry name" value="Haloacid_Dehalogenase"/>
    <property type="match status" value="1"/>
</dbReference>
<dbReference type="PANTHER" id="PTHR43885:SF1">
    <property type="entry name" value="SUPERFAMILY HYDROLASE, PUTATIVE (AFU_ORTHOLOGUE AFUA_4G13290)-RELATED"/>
    <property type="match status" value="1"/>
</dbReference>
<evidence type="ECO:0000313" key="2">
    <source>
        <dbReference type="Proteomes" id="UP000283087"/>
    </source>
</evidence>
<dbReference type="Gene3D" id="1.10.260.80">
    <property type="match status" value="1"/>
</dbReference>
<dbReference type="OrthoDB" id="5623813at2"/>
<dbReference type="Pfam" id="PF13419">
    <property type="entry name" value="HAD_2"/>
    <property type="match status" value="1"/>
</dbReference>
<dbReference type="PANTHER" id="PTHR43885">
    <property type="entry name" value="HALOACID DEHALOGENASE-LIKE HYDROLASE"/>
    <property type="match status" value="1"/>
</dbReference>
<dbReference type="EMBL" id="RQXW01000020">
    <property type="protein sequence ID" value="RTE64602.1"/>
    <property type="molecule type" value="Genomic_DNA"/>
</dbReference>
<dbReference type="RefSeq" id="WP_126159804.1">
    <property type="nucleotide sequence ID" value="NZ_RQXW01000020.1"/>
</dbReference>
<dbReference type="InterPro" id="IPR023214">
    <property type="entry name" value="HAD_sf"/>
</dbReference>
<dbReference type="Gene3D" id="3.40.50.1000">
    <property type="entry name" value="HAD superfamily/HAD-like"/>
    <property type="match status" value="1"/>
</dbReference>
<dbReference type="SUPFAM" id="SSF56784">
    <property type="entry name" value="HAD-like"/>
    <property type="match status" value="1"/>
</dbReference>
<comment type="caution">
    <text evidence="1">The sequence shown here is derived from an EMBL/GenBank/DDBJ whole genome shotgun (WGS) entry which is preliminary data.</text>
</comment>
<dbReference type="SFLD" id="SFLDG01129">
    <property type="entry name" value="C1.5:_HAD__Beta-PGM__Phosphata"/>
    <property type="match status" value="1"/>
</dbReference>
<dbReference type="AlphaFoldDB" id="A0A430KMA9"/>
<protein>
    <submittedName>
        <fullName evidence="1">HAD family hydrolase</fullName>
    </submittedName>
</protein>
<evidence type="ECO:0000313" key="1">
    <source>
        <dbReference type="EMBL" id="RTE64602.1"/>
    </source>
</evidence>